<protein>
    <recommendedName>
        <fullName evidence="4">Ac81</fullName>
    </recommendedName>
</protein>
<dbReference type="OrthoDB" id="10138at10239"/>
<keyword evidence="3" id="KW-1185">Reference proteome</keyword>
<accession>A5IZU6</accession>
<dbReference type="InterPro" id="IPR008563">
    <property type="entry name" value="AcMNPV_AC81"/>
</dbReference>
<dbReference type="RefSeq" id="YP_001257045.1">
    <property type="nucleotide sequence ID" value="NC_009503.1"/>
</dbReference>
<evidence type="ECO:0000313" key="3">
    <source>
        <dbReference type="Proteomes" id="UP000202782"/>
    </source>
</evidence>
<dbReference type="Pfam" id="PF05820">
    <property type="entry name" value="Ac81"/>
    <property type="match status" value="1"/>
</dbReference>
<dbReference type="Proteomes" id="UP000202782">
    <property type="component" value="Segment"/>
</dbReference>
<keyword evidence="1" id="KW-0812">Transmembrane</keyword>
<organism evidence="2 3">
    <name type="scientific">Spodoptera litura granulovirus</name>
    <dbReference type="NCBI Taxonomy" id="359919"/>
    <lineage>
        <taxon>Viruses</taxon>
        <taxon>Viruses incertae sedis</taxon>
        <taxon>Naldaviricetes</taxon>
        <taxon>Lefavirales</taxon>
        <taxon>Baculoviridae</taxon>
        <taxon>Betabaculovirus</taxon>
        <taxon>Betabaculovirus spliturae</taxon>
    </lineage>
</organism>
<reference evidence="2 3" key="1">
    <citation type="journal article" date="2008" name="J. Microbiol.">
        <title>Molecular and phylogenetic characterization of Spodoptera litura granulovirus.</title>
        <authorList>
            <person name="Wang Y."/>
            <person name="Choi J.Y."/>
            <person name="Roh J.Y."/>
            <person name="Woo S.D."/>
            <person name="Jin B.R."/>
            <person name="Je Y.H."/>
        </authorList>
    </citation>
    <scope>NUCLEOTIDE SEQUENCE [LARGE SCALE GENOMIC DNA]</scope>
    <source>
        <strain evidence="2">SlGV-K1</strain>
    </source>
</reference>
<dbReference type="EMBL" id="DQ288858">
    <property type="protein sequence ID" value="ABQ52037.1"/>
    <property type="molecule type" value="Genomic_DNA"/>
</dbReference>
<evidence type="ECO:0000313" key="2">
    <source>
        <dbReference type="EMBL" id="ABQ52037.1"/>
    </source>
</evidence>
<feature type="transmembrane region" description="Helical" evidence="1">
    <location>
        <begin position="135"/>
        <end position="168"/>
    </location>
</feature>
<evidence type="ECO:0008006" key="4">
    <source>
        <dbReference type="Google" id="ProtNLM"/>
    </source>
</evidence>
<gene>
    <name evidence="2" type="primary">orf94</name>
    <name evidence="2" type="ORF">SlGVgp094</name>
</gene>
<name>A5IZU6_9BBAC</name>
<sequence length="189" mass="21817">MPSSHNQLTTNDRVKFDSELLLKYVYDFKMNDSKEPNIIKVCKVKVKRSCGAILAHYYAKVYVSNNFAFEFHPGSQPKTFQNIDSTDGTPIKVLIMCDECCKKELASYIEGENRFNIAFQNCETILCKRKSVQTVLGIAIVVVLLSNMINFEFFFIVLISFLIVLMYFINNYMIKQPTVEMCPHYVNKS</sequence>
<evidence type="ECO:0000256" key="1">
    <source>
        <dbReference type="SAM" id="Phobius"/>
    </source>
</evidence>
<keyword evidence="1" id="KW-1133">Transmembrane helix</keyword>
<keyword evidence="1" id="KW-0472">Membrane</keyword>
<dbReference type="GeneID" id="5184241"/>
<proteinExistence type="predicted"/>
<dbReference type="KEGG" id="vg:5184241"/>